<dbReference type="EMBL" id="FNCF01000002">
    <property type="protein sequence ID" value="SDG08765.1"/>
    <property type="molecule type" value="Genomic_DNA"/>
</dbReference>
<proteinExistence type="predicted"/>
<sequence>MPTTELPLPYDPRSPEGLAARWVRWVASCSVLRSPVADETGQDAARNQPGDVWFLAGSHGDGPVTRSCQVPAGRDLFVPAVNVWAVGGPAPVLPEAFGRVHVDGAELLPDEVATPEPFPVRGVFLNGVNRSRKTRPMTVWGLWQLIPALAPGGHDVHVVGGDGHGFVVDVRYQLMVGGPQR</sequence>
<dbReference type="Proteomes" id="UP000198863">
    <property type="component" value="Unassembled WGS sequence"/>
</dbReference>
<name>A0A1G7RDP8_9ACTN</name>
<evidence type="ECO:0000313" key="1">
    <source>
        <dbReference type="EMBL" id="SDG08765.1"/>
    </source>
</evidence>
<accession>A0A1G7RDP8</accession>
<keyword evidence="2" id="KW-1185">Reference proteome</keyword>
<gene>
    <name evidence="1" type="ORF">SAMN05660324_1858</name>
</gene>
<evidence type="ECO:0000313" key="2">
    <source>
        <dbReference type="Proteomes" id="UP000198863"/>
    </source>
</evidence>
<organism evidence="1 2">
    <name type="scientific">Klenkia brasiliensis</name>
    <dbReference type="NCBI Taxonomy" id="333142"/>
    <lineage>
        <taxon>Bacteria</taxon>
        <taxon>Bacillati</taxon>
        <taxon>Actinomycetota</taxon>
        <taxon>Actinomycetes</taxon>
        <taxon>Geodermatophilales</taxon>
        <taxon>Geodermatophilaceae</taxon>
        <taxon>Klenkia</taxon>
    </lineage>
</organism>
<dbReference type="AlphaFoldDB" id="A0A1G7RDP8"/>
<dbReference type="OrthoDB" id="5511088at2"/>
<reference evidence="2" key="1">
    <citation type="submission" date="2016-10" db="EMBL/GenBank/DDBJ databases">
        <authorList>
            <person name="Varghese N."/>
            <person name="Submissions S."/>
        </authorList>
    </citation>
    <scope>NUCLEOTIDE SEQUENCE [LARGE SCALE GENOMIC DNA]</scope>
    <source>
        <strain evidence="2">DSM 44526</strain>
    </source>
</reference>
<protein>
    <submittedName>
        <fullName evidence="1">Uncharacterized protein</fullName>
    </submittedName>
</protein>
<dbReference type="RefSeq" id="WP_091061591.1">
    <property type="nucleotide sequence ID" value="NZ_FNCF01000002.1"/>
</dbReference>